<organism evidence="5 6">
    <name type="scientific">Sulfurimonas marina</name>
    <dbReference type="NCBI Taxonomy" id="2590551"/>
    <lineage>
        <taxon>Bacteria</taxon>
        <taxon>Pseudomonadati</taxon>
        <taxon>Campylobacterota</taxon>
        <taxon>Epsilonproteobacteria</taxon>
        <taxon>Campylobacterales</taxon>
        <taxon>Sulfurimonadaceae</taxon>
        <taxon>Sulfurimonas</taxon>
    </lineage>
</organism>
<proteinExistence type="predicted"/>
<dbReference type="GO" id="GO:0000976">
    <property type="term" value="F:transcription cis-regulatory region binding"/>
    <property type="evidence" value="ECO:0007669"/>
    <property type="project" value="TreeGrafter"/>
</dbReference>
<dbReference type="InterPro" id="IPR007492">
    <property type="entry name" value="LytTR_DNA-bd_dom"/>
</dbReference>
<keyword evidence="2" id="KW-0597">Phosphoprotein</keyword>
<name>A0A7M3V9F9_9BACT</name>
<evidence type="ECO:0000313" key="5">
    <source>
        <dbReference type="EMBL" id="QOP40392.1"/>
    </source>
</evidence>
<evidence type="ECO:0000259" key="3">
    <source>
        <dbReference type="PROSITE" id="PS50110"/>
    </source>
</evidence>
<dbReference type="PROSITE" id="PS50110">
    <property type="entry name" value="RESPONSE_REGULATORY"/>
    <property type="match status" value="1"/>
</dbReference>
<dbReference type="PANTHER" id="PTHR48111:SF17">
    <property type="entry name" value="TRANSCRIPTIONAL REGULATORY PROTEIN YPDB"/>
    <property type="match status" value="1"/>
</dbReference>
<feature type="domain" description="HTH LytTR-type" evidence="4">
    <location>
        <begin position="125"/>
        <end position="230"/>
    </location>
</feature>
<gene>
    <name evidence="5" type="ORF">FJR03_00995</name>
</gene>
<dbReference type="KEGG" id="smax:FJR03_00995"/>
<dbReference type="GO" id="GO:0032993">
    <property type="term" value="C:protein-DNA complex"/>
    <property type="evidence" value="ECO:0007669"/>
    <property type="project" value="TreeGrafter"/>
</dbReference>
<dbReference type="GO" id="GO:0000156">
    <property type="term" value="F:phosphorelay response regulator activity"/>
    <property type="evidence" value="ECO:0007669"/>
    <property type="project" value="TreeGrafter"/>
</dbReference>
<dbReference type="Proteomes" id="UP000593910">
    <property type="component" value="Chromosome"/>
</dbReference>
<keyword evidence="1" id="KW-0238">DNA-binding</keyword>
<accession>A0A7M3V9F9</accession>
<dbReference type="RefSeq" id="WP_193113820.1">
    <property type="nucleotide sequence ID" value="NZ_CP041165.1"/>
</dbReference>
<protein>
    <submittedName>
        <fullName evidence="5">Response regulator transcription factor</fullName>
    </submittedName>
</protein>
<evidence type="ECO:0000256" key="1">
    <source>
        <dbReference type="ARBA" id="ARBA00023125"/>
    </source>
</evidence>
<feature type="domain" description="Response regulatory" evidence="3">
    <location>
        <begin position="2"/>
        <end position="115"/>
    </location>
</feature>
<dbReference type="InterPro" id="IPR001789">
    <property type="entry name" value="Sig_transdc_resp-reg_receiver"/>
</dbReference>
<evidence type="ECO:0000259" key="4">
    <source>
        <dbReference type="PROSITE" id="PS50930"/>
    </source>
</evidence>
<feature type="modified residue" description="4-aspartylphosphate" evidence="2">
    <location>
        <position position="52"/>
    </location>
</feature>
<keyword evidence="6" id="KW-1185">Reference proteome</keyword>
<evidence type="ECO:0000313" key="6">
    <source>
        <dbReference type="Proteomes" id="UP000593910"/>
    </source>
</evidence>
<dbReference type="AlphaFoldDB" id="A0A7M3V9F9"/>
<dbReference type="InterPro" id="IPR011006">
    <property type="entry name" value="CheY-like_superfamily"/>
</dbReference>
<reference evidence="5 6" key="1">
    <citation type="submission" date="2019-06" db="EMBL/GenBank/DDBJ databases">
        <title>Sulfurimonas gotlandica sp. nov., a chemoautotrophic and psychrotolerant epsilonproteobacterium isolated from a pelagic redoxcline, and an emended description of the genus Sulfurimonas.</title>
        <authorList>
            <person name="Wang S."/>
            <person name="Jiang L."/>
            <person name="Shao Z."/>
        </authorList>
    </citation>
    <scope>NUCLEOTIDE SEQUENCE [LARGE SCALE GENOMIC DNA]</scope>
    <source>
        <strain evidence="5 6">B2</strain>
    </source>
</reference>
<evidence type="ECO:0000256" key="2">
    <source>
        <dbReference type="PROSITE-ProRule" id="PRU00169"/>
    </source>
</evidence>
<dbReference type="SUPFAM" id="SSF52172">
    <property type="entry name" value="CheY-like"/>
    <property type="match status" value="1"/>
</dbReference>
<dbReference type="Pfam" id="PF04397">
    <property type="entry name" value="LytTR"/>
    <property type="match status" value="1"/>
</dbReference>
<dbReference type="SMART" id="SM00448">
    <property type="entry name" value="REC"/>
    <property type="match status" value="1"/>
</dbReference>
<dbReference type="InterPro" id="IPR039420">
    <property type="entry name" value="WalR-like"/>
</dbReference>
<dbReference type="PROSITE" id="PS50930">
    <property type="entry name" value="HTH_LYTTR"/>
    <property type="match status" value="1"/>
</dbReference>
<dbReference type="Gene3D" id="3.40.50.2300">
    <property type="match status" value="1"/>
</dbReference>
<dbReference type="GO" id="GO:0005829">
    <property type="term" value="C:cytosol"/>
    <property type="evidence" value="ECO:0007669"/>
    <property type="project" value="TreeGrafter"/>
</dbReference>
<sequence>MKILIVDDEELARKRLLRMLNTLGYEDISDVDNAEDALKLCSEVAFDLVFLDINMPKTNGLELGYELKYMNQNIAIIYQSAYDEHALKAYDIGAVGYLVKPFSIEQLKSNIERVKSLATTERTVFMSKTGENYLLLKPEEIYYIKADLSEVTIRSASGFSYLGEKISDIQKKLAGYNFFRIHRSYLINVDEIKNITTIEQSKLRFSFKHCNDEIESSKDGAKAFREAFNS</sequence>
<dbReference type="SMART" id="SM00850">
    <property type="entry name" value="LytTR"/>
    <property type="match status" value="1"/>
</dbReference>
<dbReference type="Pfam" id="PF00072">
    <property type="entry name" value="Response_reg"/>
    <property type="match status" value="1"/>
</dbReference>
<dbReference type="Gene3D" id="2.40.50.1020">
    <property type="entry name" value="LytTr DNA-binding domain"/>
    <property type="match status" value="1"/>
</dbReference>
<dbReference type="PANTHER" id="PTHR48111">
    <property type="entry name" value="REGULATOR OF RPOS"/>
    <property type="match status" value="1"/>
</dbReference>
<dbReference type="EMBL" id="CP041165">
    <property type="protein sequence ID" value="QOP40392.1"/>
    <property type="molecule type" value="Genomic_DNA"/>
</dbReference>
<dbReference type="GO" id="GO:0006355">
    <property type="term" value="P:regulation of DNA-templated transcription"/>
    <property type="evidence" value="ECO:0007669"/>
    <property type="project" value="TreeGrafter"/>
</dbReference>